<accession>V4ABZ3</accession>
<dbReference type="STRING" id="225164.V4ABZ3"/>
<evidence type="ECO:0000313" key="4">
    <source>
        <dbReference type="EMBL" id="ESO92615.1"/>
    </source>
</evidence>
<dbReference type="KEGG" id="lgi:LOTGIDRAFT_190595"/>
<evidence type="ECO:0000256" key="1">
    <source>
        <dbReference type="ARBA" id="ARBA00022614"/>
    </source>
</evidence>
<keyword evidence="2" id="KW-0677">Repeat</keyword>
<dbReference type="SMART" id="SM00369">
    <property type="entry name" value="LRR_TYP"/>
    <property type="match status" value="15"/>
</dbReference>
<dbReference type="PANTHER" id="PTHR48051:SF41">
    <property type="entry name" value="LEUCINE-RICH REPEAT-CONTAINING PROTEIN 40"/>
    <property type="match status" value="1"/>
</dbReference>
<keyword evidence="5" id="KW-1185">Reference proteome</keyword>
<dbReference type="Gene3D" id="3.80.10.10">
    <property type="entry name" value="Ribonuclease Inhibitor"/>
    <property type="match status" value="5"/>
</dbReference>
<organism evidence="4 5">
    <name type="scientific">Lottia gigantea</name>
    <name type="common">Giant owl limpet</name>
    <dbReference type="NCBI Taxonomy" id="225164"/>
    <lineage>
        <taxon>Eukaryota</taxon>
        <taxon>Metazoa</taxon>
        <taxon>Spiralia</taxon>
        <taxon>Lophotrochozoa</taxon>
        <taxon>Mollusca</taxon>
        <taxon>Gastropoda</taxon>
        <taxon>Patellogastropoda</taxon>
        <taxon>Lottioidea</taxon>
        <taxon>Lottiidae</taxon>
        <taxon>Lottia</taxon>
    </lineage>
</organism>
<dbReference type="Proteomes" id="UP000030746">
    <property type="component" value="Unassembled WGS sequence"/>
</dbReference>
<keyword evidence="1" id="KW-0433">Leucine-rich repeat</keyword>
<gene>
    <name evidence="4" type="ORF">LOTGIDRAFT_190595</name>
</gene>
<dbReference type="SMART" id="SM00364">
    <property type="entry name" value="LRR_BAC"/>
    <property type="match status" value="10"/>
</dbReference>
<evidence type="ECO:0000256" key="3">
    <source>
        <dbReference type="SAM" id="MobiDB-lite"/>
    </source>
</evidence>
<dbReference type="EMBL" id="KB202050">
    <property type="protein sequence ID" value="ESO92615.1"/>
    <property type="molecule type" value="Genomic_DNA"/>
</dbReference>
<feature type="region of interest" description="Disordered" evidence="3">
    <location>
        <begin position="378"/>
        <end position="398"/>
    </location>
</feature>
<dbReference type="FunFam" id="3.80.10.10:FF:000116">
    <property type="entry name" value="Leucine-rich repeat-containing protein 40"/>
    <property type="match status" value="1"/>
</dbReference>
<dbReference type="PROSITE" id="PS51450">
    <property type="entry name" value="LRR"/>
    <property type="match status" value="8"/>
</dbReference>
<dbReference type="OMA" id="CMLHKLT"/>
<name>V4ABZ3_LOTGI</name>
<dbReference type="SMART" id="SM00365">
    <property type="entry name" value="LRR_SD22"/>
    <property type="match status" value="8"/>
</dbReference>
<dbReference type="OrthoDB" id="660555at2759"/>
<dbReference type="InterPro" id="IPR001611">
    <property type="entry name" value="Leu-rich_rpt"/>
</dbReference>
<dbReference type="CTD" id="20244904"/>
<dbReference type="GeneID" id="20244904"/>
<protein>
    <recommendedName>
        <fullName evidence="6">Leucine-rich repeat-containing protein 40</fullName>
    </recommendedName>
</protein>
<dbReference type="FunFam" id="3.80.10.10:FF:000193">
    <property type="entry name" value="Leucine-rich repeat-containing protein 40"/>
    <property type="match status" value="1"/>
</dbReference>
<feature type="compositionally biased region" description="Polar residues" evidence="3">
    <location>
        <begin position="379"/>
        <end position="391"/>
    </location>
</feature>
<dbReference type="SUPFAM" id="SSF52058">
    <property type="entry name" value="L domain-like"/>
    <property type="match status" value="2"/>
</dbReference>
<dbReference type="AlphaFoldDB" id="V4ABZ3"/>
<dbReference type="InterPro" id="IPR003591">
    <property type="entry name" value="Leu-rich_rpt_typical-subtyp"/>
</dbReference>
<dbReference type="InterPro" id="IPR050216">
    <property type="entry name" value="LRR_domain-containing"/>
</dbReference>
<dbReference type="GO" id="GO:0005737">
    <property type="term" value="C:cytoplasm"/>
    <property type="evidence" value="ECO:0007669"/>
    <property type="project" value="TreeGrafter"/>
</dbReference>
<dbReference type="RefSeq" id="XP_009056756.1">
    <property type="nucleotide sequence ID" value="XM_009058508.1"/>
</dbReference>
<dbReference type="Pfam" id="PF00560">
    <property type="entry name" value="LRR_1"/>
    <property type="match status" value="2"/>
</dbReference>
<proteinExistence type="predicted"/>
<evidence type="ECO:0000313" key="5">
    <source>
        <dbReference type="Proteomes" id="UP000030746"/>
    </source>
</evidence>
<dbReference type="HOGENOM" id="CLU_000288_18_23_1"/>
<dbReference type="PANTHER" id="PTHR48051">
    <property type="match status" value="1"/>
</dbReference>
<evidence type="ECO:0008006" key="6">
    <source>
        <dbReference type="Google" id="ProtNLM"/>
    </source>
</evidence>
<reference evidence="4 5" key="1">
    <citation type="journal article" date="2013" name="Nature">
        <title>Insights into bilaterian evolution from three spiralian genomes.</title>
        <authorList>
            <person name="Simakov O."/>
            <person name="Marletaz F."/>
            <person name="Cho S.J."/>
            <person name="Edsinger-Gonzales E."/>
            <person name="Havlak P."/>
            <person name="Hellsten U."/>
            <person name="Kuo D.H."/>
            <person name="Larsson T."/>
            <person name="Lv J."/>
            <person name="Arendt D."/>
            <person name="Savage R."/>
            <person name="Osoegawa K."/>
            <person name="de Jong P."/>
            <person name="Grimwood J."/>
            <person name="Chapman J.A."/>
            <person name="Shapiro H."/>
            <person name="Aerts A."/>
            <person name="Otillar R.P."/>
            <person name="Terry A.Y."/>
            <person name="Boore J.L."/>
            <person name="Grigoriev I.V."/>
            <person name="Lindberg D.R."/>
            <person name="Seaver E.C."/>
            <person name="Weisblat D.A."/>
            <person name="Putnam N.H."/>
            <person name="Rokhsar D.S."/>
        </authorList>
    </citation>
    <scope>NUCLEOTIDE SEQUENCE [LARGE SCALE GENOMIC DNA]</scope>
</reference>
<dbReference type="Pfam" id="PF13855">
    <property type="entry name" value="LRR_8"/>
    <property type="match status" value="4"/>
</dbReference>
<dbReference type="InterPro" id="IPR032675">
    <property type="entry name" value="LRR_dom_sf"/>
</dbReference>
<feature type="region of interest" description="Disordered" evidence="3">
    <location>
        <begin position="1"/>
        <end position="24"/>
    </location>
</feature>
<sequence>MASRGRGGRVPFDKKAGFRNQSQQSKEAVFDTLLKQARQSGQLNLSGRGLSEVPQKVWRINIDVPEEARNISLDNTEDRWWEQVDLTKLILASNTLTTIPNDISNFPALTVLDIHDNKLEILPTALQSLENLQKLDVSRNNLKTLPPALGYVTSLVSLHVEYNQLSQLCDEIKCLQKLEDLDVSNNELTRLPQALGYLVNLVKLNVSNNKITALPPEIGDMSGLKYFDATHNQLTQLPQEFGNLRHLELLYLRHNRLSYLPILENCTNLKELHLGNNNIKGITSEHLEHLTAINVLDLRDNKLCQIPDEITLLQDLQRLDLTNNDISGLPYCIGNINSLKSLVLDGNPMKSIRRDIIMRGTMELKKYLRSRIEEPDLVTNGNSEKQGSNTGIIGGSDSGRSHEMYQMKTLDFSKKQATEIPSDILEAAEKAEVHNVTLQKNNFIDLPSNLKCLSGFLTELHLSNNKISNLSGEIGLFTNLMCLDLGGNILTDLPDQISNLTKLREIIISCNRFTKIPEVIYQLVKLEILFANDNKIEVIDVNGLSRLPVLATLDLQNNSITQVPPELGNCPLKSLLLLGNMIRNPRPAILSKGTPALLEHLRSRIVT</sequence>
<evidence type="ECO:0000256" key="2">
    <source>
        <dbReference type="ARBA" id="ARBA00022737"/>
    </source>
</evidence>